<keyword evidence="3" id="KW-1185">Reference proteome</keyword>
<evidence type="ECO:0000313" key="2">
    <source>
        <dbReference type="EMBL" id="KAG9962836.1"/>
    </source>
</evidence>
<accession>A0A9P8FC07</accession>
<feature type="chain" id="PRO_5040399013" evidence="1">
    <location>
        <begin position="21"/>
        <end position="235"/>
    </location>
</feature>
<evidence type="ECO:0000256" key="1">
    <source>
        <dbReference type="SAM" id="SignalP"/>
    </source>
</evidence>
<organism evidence="2 3">
    <name type="scientific">Aureobasidium melanogenum</name>
    <name type="common">Aureobasidium pullulans var. melanogenum</name>
    <dbReference type="NCBI Taxonomy" id="46634"/>
    <lineage>
        <taxon>Eukaryota</taxon>
        <taxon>Fungi</taxon>
        <taxon>Dikarya</taxon>
        <taxon>Ascomycota</taxon>
        <taxon>Pezizomycotina</taxon>
        <taxon>Dothideomycetes</taxon>
        <taxon>Dothideomycetidae</taxon>
        <taxon>Dothideales</taxon>
        <taxon>Saccotheciaceae</taxon>
        <taxon>Aureobasidium</taxon>
    </lineage>
</organism>
<name>A0A9P8FC07_AURME</name>
<gene>
    <name evidence="2" type="ORF">KCU98_g16641</name>
</gene>
<reference evidence="2" key="2">
    <citation type="submission" date="2021-08" db="EMBL/GenBank/DDBJ databases">
        <authorList>
            <person name="Gostincar C."/>
            <person name="Sun X."/>
            <person name="Song Z."/>
            <person name="Gunde-Cimerman N."/>
        </authorList>
    </citation>
    <scope>NUCLEOTIDE SEQUENCE</scope>
    <source>
        <strain evidence="2">EXF-9298</strain>
    </source>
</reference>
<sequence length="235" mass="24203">MHFLTHTAISIALASTSVFATSCKTYTTSGEPYTQPSDRTFIASKGVVCESTTGDCRVPIGGYVTDTRTLNVTIASPDPIYDLIGNTVGFKLNDTITAWVGGESNPEGDPQDWPIQNGTSGYVGFTANHRCTSGTLSDCDDSAIEGVHVEACSPYSLADESISGTFAAIVSDRSSVEALTCNPANTTAAKNGNNSVTCSDASSQLPVGDASQLGGGSMILLVGSLMVATFGFAGL</sequence>
<dbReference type="InterPro" id="IPR045702">
    <property type="entry name" value="DUF6060"/>
</dbReference>
<dbReference type="Proteomes" id="UP000729357">
    <property type="component" value="Unassembled WGS sequence"/>
</dbReference>
<reference evidence="2" key="1">
    <citation type="journal article" date="2021" name="J Fungi (Basel)">
        <title>Virulence traits and population genomics of the black yeast Aureobasidium melanogenum.</title>
        <authorList>
            <person name="Cernosa A."/>
            <person name="Sun X."/>
            <person name="Gostincar C."/>
            <person name="Fang C."/>
            <person name="Gunde-Cimerman N."/>
            <person name="Song Z."/>
        </authorList>
    </citation>
    <scope>NUCLEOTIDE SEQUENCE</scope>
    <source>
        <strain evidence="2">EXF-9298</strain>
    </source>
</reference>
<evidence type="ECO:0000313" key="3">
    <source>
        <dbReference type="Proteomes" id="UP000729357"/>
    </source>
</evidence>
<protein>
    <submittedName>
        <fullName evidence="2">Uncharacterized protein</fullName>
    </submittedName>
</protein>
<proteinExistence type="predicted"/>
<dbReference type="Pfam" id="PF19535">
    <property type="entry name" value="DUF6060"/>
    <property type="match status" value="1"/>
</dbReference>
<dbReference type="EMBL" id="JAHFXS010003851">
    <property type="protein sequence ID" value="KAG9962836.1"/>
    <property type="molecule type" value="Genomic_DNA"/>
</dbReference>
<feature type="non-terminal residue" evidence="2">
    <location>
        <position position="235"/>
    </location>
</feature>
<feature type="signal peptide" evidence="1">
    <location>
        <begin position="1"/>
        <end position="20"/>
    </location>
</feature>
<keyword evidence="1" id="KW-0732">Signal</keyword>
<comment type="caution">
    <text evidence="2">The sequence shown here is derived from an EMBL/GenBank/DDBJ whole genome shotgun (WGS) entry which is preliminary data.</text>
</comment>
<dbReference type="AlphaFoldDB" id="A0A9P8FC07"/>